<evidence type="ECO:0000313" key="2">
    <source>
        <dbReference type="Proteomes" id="UP000186817"/>
    </source>
</evidence>
<name>A0A1Q9C4D1_SYMMI</name>
<dbReference type="EMBL" id="LSRX01001713">
    <property type="protein sequence ID" value="OLP77784.1"/>
    <property type="molecule type" value="Genomic_DNA"/>
</dbReference>
<protein>
    <submittedName>
        <fullName evidence="1">Uncharacterized protein</fullName>
    </submittedName>
</protein>
<dbReference type="Proteomes" id="UP000186817">
    <property type="component" value="Unassembled WGS sequence"/>
</dbReference>
<keyword evidence="2" id="KW-1185">Reference proteome</keyword>
<comment type="caution">
    <text evidence="1">The sequence shown here is derived from an EMBL/GenBank/DDBJ whole genome shotgun (WGS) entry which is preliminary data.</text>
</comment>
<dbReference type="AlphaFoldDB" id="A0A1Q9C4D1"/>
<gene>
    <name evidence="1" type="ORF">AK812_SmicGene42119</name>
</gene>
<sequence>MSGLQLCEPKSSFTSVSFSLCHFERAYAYTRDDTKTMITGIVGRTWAEETPLGAALLSQVAVRHYAVATFCH</sequence>
<evidence type="ECO:0000313" key="1">
    <source>
        <dbReference type="EMBL" id="OLP77784.1"/>
    </source>
</evidence>
<reference evidence="1 2" key="1">
    <citation type="submission" date="2016-02" db="EMBL/GenBank/DDBJ databases">
        <title>Genome analysis of coral dinoflagellate symbionts highlights evolutionary adaptations to a symbiotic lifestyle.</title>
        <authorList>
            <person name="Aranda M."/>
            <person name="Li Y."/>
            <person name="Liew Y.J."/>
            <person name="Baumgarten S."/>
            <person name="Simakov O."/>
            <person name="Wilson M."/>
            <person name="Piel J."/>
            <person name="Ashoor H."/>
            <person name="Bougouffa S."/>
            <person name="Bajic V.B."/>
            <person name="Ryu T."/>
            <person name="Ravasi T."/>
            <person name="Bayer T."/>
            <person name="Micklem G."/>
            <person name="Kim H."/>
            <person name="Bhak J."/>
            <person name="Lajeunesse T.C."/>
            <person name="Voolstra C.R."/>
        </authorList>
    </citation>
    <scope>NUCLEOTIDE SEQUENCE [LARGE SCALE GENOMIC DNA]</scope>
    <source>
        <strain evidence="1 2">CCMP2467</strain>
    </source>
</reference>
<accession>A0A1Q9C4D1</accession>
<organism evidence="1 2">
    <name type="scientific">Symbiodinium microadriaticum</name>
    <name type="common">Dinoflagellate</name>
    <name type="synonym">Zooxanthella microadriatica</name>
    <dbReference type="NCBI Taxonomy" id="2951"/>
    <lineage>
        <taxon>Eukaryota</taxon>
        <taxon>Sar</taxon>
        <taxon>Alveolata</taxon>
        <taxon>Dinophyceae</taxon>
        <taxon>Suessiales</taxon>
        <taxon>Symbiodiniaceae</taxon>
        <taxon>Symbiodinium</taxon>
    </lineage>
</organism>
<proteinExistence type="predicted"/>